<evidence type="ECO:0000313" key="2">
    <source>
        <dbReference type="Proteomes" id="UP000256661"/>
    </source>
</evidence>
<accession>A0A3D9SGJ3</accession>
<evidence type="ECO:0000313" key="1">
    <source>
        <dbReference type="EMBL" id="REE95022.1"/>
    </source>
</evidence>
<keyword evidence="2" id="KW-1185">Reference proteome</keyword>
<dbReference type="RefSeq" id="WP_116020884.1">
    <property type="nucleotide sequence ID" value="NZ_QTTT01000001.1"/>
</dbReference>
<dbReference type="Proteomes" id="UP000256661">
    <property type="component" value="Unassembled WGS sequence"/>
</dbReference>
<organism evidence="1 2">
    <name type="scientific">Thermomonospora umbrina</name>
    <dbReference type="NCBI Taxonomy" id="111806"/>
    <lineage>
        <taxon>Bacteria</taxon>
        <taxon>Bacillati</taxon>
        <taxon>Actinomycetota</taxon>
        <taxon>Actinomycetes</taxon>
        <taxon>Streptosporangiales</taxon>
        <taxon>Thermomonosporaceae</taxon>
        <taxon>Thermomonospora</taxon>
    </lineage>
</organism>
<dbReference type="OrthoDB" id="4328496at2"/>
<reference evidence="1 2" key="1">
    <citation type="submission" date="2018-08" db="EMBL/GenBank/DDBJ databases">
        <title>Sequencing the genomes of 1000 actinobacteria strains.</title>
        <authorList>
            <person name="Klenk H.-P."/>
        </authorList>
    </citation>
    <scope>NUCLEOTIDE SEQUENCE [LARGE SCALE GENOMIC DNA]</scope>
    <source>
        <strain evidence="1 2">DSM 43927</strain>
    </source>
</reference>
<dbReference type="EMBL" id="QTTT01000001">
    <property type="protein sequence ID" value="REE95022.1"/>
    <property type="molecule type" value="Genomic_DNA"/>
</dbReference>
<proteinExistence type="predicted"/>
<dbReference type="AlphaFoldDB" id="A0A3D9SGJ3"/>
<gene>
    <name evidence="1" type="ORF">DFJ69_0393</name>
</gene>
<dbReference type="InterPro" id="IPR047715">
    <property type="entry name" value="EboA_dom"/>
</dbReference>
<dbReference type="NCBIfam" id="NF035938">
    <property type="entry name" value="EboA_domain"/>
    <property type="match status" value="1"/>
</dbReference>
<protein>
    <submittedName>
        <fullName evidence="1">Uncharacterized protein</fullName>
    </submittedName>
</protein>
<comment type="caution">
    <text evidence="1">The sequence shown here is derived from an EMBL/GenBank/DDBJ whole genome shotgun (WGS) entry which is preliminary data.</text>
</comment>
<name>A0A3D9SGJ3_9ACTN</name>
<sequence length="216" mass="23507">MIRRNGHVTKGDLHHRLTEILSPSAMAWLEEACEAVGPFPSTVLYFSATAGLQCGQAPLGPDLDPWTVDDAARTLILTSLRLEGPPLAETIETVYRRGDDAERRAVLRALPLLPIGADLLHLVKEALNTGNPRLIAAALGPYAAEHLDQPAWRDGVFACLLLGIPLIMVADLHRRIDPDLIVVFGDHAAQYRAADRPVPADLREAMPGRDRTLRAG</sequence>